<dbReference type="EMBL" id="CH479803">
    <property type="protein sequence ID" value="EDW38695.1"/>
    <property type="molecule type" value="Genomic_DNA"/>
</dbReference>
<proteinExistence type="predicted"/>
<feature type="compositionally biased region" description="Basic residues" evidence="1">
    <location>
        <begin position="128"/>
        <end position="145"/>
    </location>
</feature>
<name>B4HD86_DROPE</name>
<dbReference type="PhylomeDB" id="B4HD86"/>
<dbReference type="AlphaFoldDB" id="B4HD86"/>
<evidence type="ECO:0000256" key="1">
    <source>
        <dbReference type="SAM" id="MobiDB-lite"/>
    </source>
</evidence>
<keyword evidence="4" id="KW-1185">Reference proteome</keyword>
<feature type="transmembrane region" description="Helical" evidence="2">
    <location>
        <begin position="41"/>
        <end position="62"/>
    </location>
</feature>
<dbReference type="HOGENOM" id="CLU_1290169_0_0_1"/>
<evidence type="ECO:0000313" key="3">
    <source>
        <dbReference type="EMBL" id="EDW38695.1"/>
    </source>
</evidence>
<feature type="region of interest" description="Disordered" evidence="1">
    <location>
        <begin position="69"/>
        <end position="214"/>
    </location>
</feature>
<evidence type="ECO:0000313" key="4">
    <source>
        <dbReference type="Proteomes" id="UP000008744"/>
    </source>
</evidence>
<accession>B4HD86</accession>
<sequence length="214" mass="24073">MSRVNVTDHRERLSLPFLRELSLKNLDHIGDLRDLLTVKSMSSYILTVVTVIPLCVVIGILYRRLDARAPKQNADAAQSTENGRQPPIAPYRAPQVTTTSAKPGARLYQPPPPRRRNSRTPSPDRKQRSTKSRRQPGAKSRRQPRPRTTETRTHEGMKRKENAPVSGKAREHCRSNPRIQLHPRTADEDPPRGTTLKEERNTADATKAISATSA</sequence>
<reference evidence="3 4" key="1">
    <citation type="journal article" date="2007" name="Nature">
        <title>Evolution of genes and genomes on the Drosophila phylogeny.</title>
        <authorList>
            <consortium name="Drosophila 12 Genomes Consortium"/>
            <person name="Clark A.G."/>
            <person name="Eisen M.B."/>
            <person name="Smith D.R."/>
            <person name="Bergman C.M."/>
            <person name="Oliver B."/>
            <person name="Markow T.A."/>
            <person name="Kaufman T.C."/>
            <person name="Kellis M."/>
            <person name="Gelbart W."/>
            <person name="Iyer V.N."/>
            <person name="Pollard D.A."/>
            <person name="Sackton T.B."/>
            <person name="Larracuente A.M."/>
            <person name="Singh N.D."/>
            <person name="Abad J.P."/>
            <person name="Abt D.N."/>
            <person name="Adryan B."/>
            <person name="Aguade M."/>
            <person name="Akashi H."/>
            <person name="Anderson W.W."/>
            <person name="Aquadro C.F."/>
            <person name="Ardell D.H."/>
            <person name="Arguello R."/>
            <person name="Artieri C.G."/>
            <person name="Barbash D.A."/>
            <person name="Barker D."/>
            <person name="Barsanti P."/>
            <person name="Batterham P."/>
            <person name="Batzoglou S."/>
            <person name="Begun D."/>
            <person name="Bhutkar A."/>
            <person name="Blanco E."/>
            <person name="Bosak S.A."/>
            <person name="Bradley R.K."/>
            <person name="Brand A.D."/>
            <person name="Brent M.R."/>
            <person name="Brooks A.N."/>
            <person name="Brown R.H."/>
            <person name="Butlin R.K."/>
            <person name="Caggese C."/>
            <person name="Calvi B.R."/>
            <person name="Bernardo de Carvalho A."/>
            <person name="Caspi A."/>
            <person name="Castrezana S."/>
            <person name="Celniker S.E."/>
            <person name="Chang J.L."/>
            <person name="Chapple C."/>
            <person name="Chatterji S."/>
            <person name="Chinwalla A."/>
            <person name="Civetta A."/>
            <person name="Clifton S.W."/>
            <person name="Comeron J.M."/>
            <person name="Costello J.C."/>
            <person name="Coyne J.A."/>
            <person name="Daub J."/>
            <person name="David R.G."/>
            <person name="Delcher A.L."/>
            <person name="Delehaunty K."/>
            <person name="Do C.B."/>
            <person name="Ebling H."/>
            <person name="Edwards K."/>
            <person name="Eickbush T."/>
            <person name="Evans J.D."/>
            <person name="Filipski A."/>
            <person name="Findeiss S."/>
            <person name="Freyhult E."/>
            <person name="Fulton L."/>
            <person name="Fulton R."/>
            <person name="Garcia A.C."/>
            <person name="Gardiner A."/>
            <person name="Garfield D.A."/>
            <person name="Garvin B.E."/>
            <person name="Gibson G."/>
            <person name="Gilbert D."/>
            <person name="Gnerre S."/>
            <person name="Godfrey J."/>
            <person name="Good R."/>
            <person name="Gotea V."/>
            <person name="Gravely B."/>
            <person name="Greenberg A.J."/>
            <person name="Griffiths-Jones S."/>
            <person name="Gross S."/>
            <person name="Guigo R."/>
            <person name="Gustafson E.A."/>
            <person name="Haerty W."/>
            <person name="Hahn M.W."/>
            <person name="Halligan D.L."/>
            <person name="Halpern A.L."/>
            <person name="Halter G.M."/>
            <person name="Han M.V."/>
            <person name="Heger A."/>
            <person name="Hillier L."/>
            <person name="Hinrichs A.S."/>
            <person name="Holmes I."/>
            <person name="Hoskins R.A."/>
            <person name="Hubisz M.J."/>
            <person name="Hultmark D."/>
            <person name="Huntley M.A."/>
            <person name="Jaffe D.B."/>
            <person name="Jagadeeshan S."/>
            <person name="Jeck W.R."/>
            <person name="Johnson J."/>
            <person name="Jones C.D."/>
            <person name="Jordan W.C."/>
            <person name="Karpen G.H."/>
            <person name="Kataoka E."/>
            <person name="Keightley P.D."/>
            <person name="Kheradpour P."/>
            <person name="Kirkness E.F."/>
            <person name="Koerich L.B."/>
            <person name="Kristiansen K."/>
            <person name="Kudrna D."/>
            <person name="Kulathinal R.J."/>
            <person name="Kumar S."/>
            <person name="Kwok R."/>
            <person name="Lander E."/>
            <person name="Langley C.H."/>
            <person name="Lapoint R."/>
            <person name="Lazzaro B.P."/>
            <person name="Lee S.J."/>
            <person name="Levesque L."/>
            <person name="Li R."/>
            <person name="Lin C.F."/>
            <person name="Lin M.F."/>
            <person name="Lindblad-Toh K."/>
            <person name="Llopart A."/>
            <person name="Long M."/>
            <person name="Low L."/>
            <person name="Lozovsky E."/>
            <person name="Lu J."/>
            <person name="Luo M."/>
            <person name="Machado C.A."/>
            <person name="Makalowski W."/>
            <person name="Marzo M."/>
            <person name="Matsuda M."/>
            <person name="Matzkin L."/>
            <person name="McAllister B."/>
            <person name="McBride C.S."/>
            <person name="McKernan B."/>
            <person name="McKernan K."/>
            <person name="Mendez-Lago M."/>
            <person name="Minx P."/>
            <person name="Mollenhauer M.U."/>
            <person name="Montooth K."/>
            <person name="Mount S.M."/>
            <person name="Mu X."/>
            <person name="Myers E."/>
            <person name="Negre B."/>
            <person name="Newfeld S."/>
            <person name="Nielsen R."/>
            <person name="Noor M.A."/>
            <person name="O'Grady P."/>
            <person name="Pachter L."/>
            <person name="Papaceit M."/>
            <person name="Parisi M.J."/>
            <person name="Parisi M."/>
            <person name="Parts L."/>
            <person name="Pedersen J.S."/>
            <person name="Pesole G."/>
            <person name="Phillippy A.M."/>
            <person name="Ponting C.P."/>
            <person name="Pop M."/>
            <person name="Porcelli D."/>
            <person name="Powell J.R."/>
            <person name="Prohaska S."/>
            <person name="Pruitt K."/>
            <person name="Puig M."/>
            <person name="Quesneville H."/>
            <person name="Ram K.R."/>
            <person name="Rand D."/>
            <person name="Rasmussen M.D."/>
            <person name="Reed L.K."/>
            <person name="Reenan R."/>
            <person name="Reily A."/>
            <person name="Remington K.A."/>
            <person name="Rieger T.T."/>
            <person name="Ritchie M.G."/>
            <person name="Robin C."/>
            <person name="Rogers Y.H."/>
            <person name="Rohde C."/>
            <person name="Rozas J."/>
            <person name="Rubenfield M.J."/>
            <person name="Ruiz A."/>
            <person name="Russo S."/>
            <person name="Salzberg S.L."/>
            <person name="Sanchez-Gracia A."/>
            <person name="Saranga D.J."/>
            <person name="Sato H."/>
            <person name="Schaeffer S.W."/>
            <person name="Schatz M.C."/>
            <person name="Schlenke T."/>
            <person name="Schwartz R."/>
            <person name="Segarra C."/>
            <person name="Singh R.S."/>
            <person name="Sirot L."/>
            <person name="Sirota M."/>
            <person name="Sisneros N.B."/>
            <person name="Smith C.D."/>
            <person name="Smith T.F."/>
            <person name="Spieth J."/>
            <person name="Stage D.E."/>
            <person name="Stark A."/>
            <person name="Stephan W."/>
            <person name="Strausberg R.L."/>
            <person name="Strempel S."/>
            <person name="Sturgill D."/>
            <person name="Sutton G."/>
            <person name="Sutton G.G."/>
            <person name="Tao W."/>
            <person name="Teichmann S."/>
            <person name="Tobari Y.N."/>
            <person name="Tomimura Y."/>
            <person name="Tsolas J.M."/>
            <person name="Valente V.L."/>
            <person name="Venter E."/>
            <person name="Venter J.C."/>
            <person name="Vicario S."/>
            <person name="Vieira F.G."/>
            <person name="Vilella A.J."/>
            <person name="Villasante A."/>
            <person name="Walenz B."/>
            <person name="Wang J."/>
            <person name="Wasserman M."/>
            <person name="Watts T."/>
            <person name="Wilson D."/>
            <person name="Wilson R.K."/>
            <person name="Wing R.A."/>
            <person name="Wolfner M.F."/>
            <person name="Wong A."/>
            <person name="Wong G.K."/>
            <person name="Wu C.I."/>
            <person name="Wu G."/>
            <person name="Yamamoto D."/>
            <person name="Yang H.P."/>
            <person name="Yang S.P."/>
            <person name="Yorke J.A."/>
            <person name="Yoshida K."/>
            <person name="Zdobnov E."/>
            <person name="Zhang P."/>
            <person name="Zhang Y."/>
            <person name="Zimin A.V."/>
            <person name="Baldwin J."/>
            <person name="Abdouelleil A."/>
            <person name="Abdulkadir J."/>
            <person name="Abebe A."/>
            <person name="Abera B."/>
            <person name="Abreu J."/>
            <person name="Acer S.C."/>
            <person name="Aftuck L."/>
            <person name="Alexander A."/>
            <person name="An P."/>
            <person name="Anderson E."/>
            <person name="Anderson S."/>
            <person name="Arachi H."/>
            <person name="Azer M."/>
            <person name="Bachantsang P."/>
            <person name="Barry A."/>
            <person name="Bayul T."/>
            <person name="Berlin A."/>
            <person name="Bessette D."/>
            <person name="Bloom T."/>
            <person name="Blye J."/>
            <person name="Boguslavskiy L."/>
            <person name="Bonnet C."/>
            <person name="Boukhgalter B."/>
            <person name="Bourzgui I."/>
            <person name="Brown A."/>
            <person name="Cahill P."/>
            <person name="Channer S."/>
            <person name="Cheshatsang Y."/>
            <person name="Chuda L."/>
            <person name="Citroen M."/>
            <person name="Collymore A."/>
            <person name="Cooke P."/>
            <person name="Costello M."/>
            <person name="D'Aco K."/>
            <person name="Daza R."/>
            <person name="De Haan G."/>
            <person name="DeGray S."/>
            <person name="DeMaso C."/>
            <person name="Dhargay N."/>
            <person name="Dooley K."/>
            <person name="Dooley E."/>
            <person name="Doricent M."/>
            <person name="Dorje P."/>
            <person name="Dorjee K."/>
            <person name="Dupes A."/>
            <person name="Elong R."/>
            <person name="Falk J."/>
            <person name="Farina A."/>
            <person name="Faro S."/>
            <person name="Ferguson D."/>
            <person name="Fisher S."/>
            <person name="Foley C.D."/>
            <person name="Franke A."/>
            <person name="Friedrich D."/>
            <person name="Gadbois L."/>
            <person name="Gearin G."/>
            <person name="Gearin C.R."/>
            <person name="Giannoukos G."/>
            <person name="Goode T."/>
            <person name="Graham J."/>
            <person name="Grandbois E."/>
            <person name="Grewal S."/>
            <person name="Gyaltsen K."/>
            <person name="Hafez N."/>
            <person name="Hagos B."/>
            <person name="Hall J."/>
            <person name="Henson C."/>
            <person name="Hollinger A."/>
            <person name="Honan T."/>
            <person name="Huard M.D."/>
            <person name="Hughes L."/>
            <person name="Hurhula B."/>
            <person name="Husby M.E."/>
            <person name="Kamat A."/>
            <person name="Kanga B."/>
            <person name="Kashin S."/>
            <person name="Khazanovich D."/>
            <person name="Kisner P."/>
            <person name="Lance K."/>
            <person name="Lara M."/>
            <person name="Lee W."/>
            <person name="Lennon N."/>
            <person name="Letendre F."/>
            <person name="LeVine R."/>
            <person name="Lipovsky A."/>
            <person name="Liu X."/>
            <person name="Liu J."/>
            <person name="Liu S."/>
            <person name="Lokyitsang T."/>
            <person name="Lokyitsang Y."/>
            <person name="Lubonja R."/>
            <person name="Lui A."/>
            <person name="MacDonald P."/>
            <person name="Magnisalis V."/>
            <person name="Maru K."/>
            <person name="Matthews C."/>
            <person name="McCusker W."/>
            <person name="McDonough S."/>
            <person name="Mehta T."/>
            <person name="Meldrim J."/>
            <person name="Meneus L."/>
            <person name="Mihai O."/>
            <person name="Mihalev A."/>
            <person name="Mihova T."/>
            <person name="Mittelman R."/>
            <person name="Mlenga V."/>
            <person name="Montmayeur A."/>
            <person name="Mulrain L."/>
            <person name="Navidi A."/>
            <person name="Naylor J."/>
            <person name="Negash T."/>
            <person name="Nguyen T."/>
            <person name="Nguyen N."/>
            <person name="Nicol R."/>
            <person name="Norbu C."/>
            <person name="Norbu N."/>
            <person name="Novod N."/>
            <person name="O'Neill B."/>
            <person name="Osman S."/>
            <person name="Markiewicz E."/>
            <person name="Oyono O.L."/>
            <person name="Patti C."/>
            <person name="Phunkhang P."/>
            <person name="Pierre F."/>
            <person name="Priest M."/>
            <person name="Raghuraman S."/>
            <person name="Rege F."/>
            <person name="Reyes R."/>
            <person name="Rise C."/>
            <person name="Rogov P."/>
            <person name="Ross K."/>
            <person name="Ryan E."/>
            <person name="Settipalli S."/>
            <person name="Shea T."/>
            <person name="Sherpa N."/>
            <person name="Shi L."/>
            <person name="Shih D."/>
            <person name="Sparrow T."/>
            <person name="Spaulding J."/>
            <person name="Stalker J."/>
            <person name="Stange-Thomann N."/>
            <person name="Stavropoulos S."/>
            <person name="Stone C."/>
            <person name="Strader C."/>
            <person name="Tesfaye S."/>
            <person name="Thomson T."/>
            <person name="Thoulutsang Y."/>
            <person name="Thoulutsang D."/>
            <person name="Topham K."/>
            <person name="Topping I."/>
            <person name="Tsamla T."/>
            <person name="Vassiliev H."/>
            <person name="Vo A."/>
            <person name="Wangchuk T."/>
            <person name="Wangdi T."/>
            <person name="Weiand M."/>
            <person name="Wilkinson J."/>
            <person name="Wilson A."/>
            <person name="Yadav S."/>
            <person name="Young G."/>
            <person name="Yu Q."/>
            <person name="Zembek L."/>
            <person name="Zhong D."/>
            <person name="Zimmer A."/>
            <person name="Zwirko Z."/>
            <person name="Jaffe D.B."/>
            <person name="Alvarez P."/>
            <person name="Brockman W."/>
            <person name="Butler J."/>
            <person name="Chin C."/>
            <person name="Gnerre S."/>
            <person name="Grabherr M."/>
            <person name="Kleber M."/>
            <person name="Mauceli E."/>
            <person name="MacCallum I."/>
        </authorList>
    </citation>
    <scope>NUCLEOTIDE SEQUENCE [LARGE SCALE GENOMIC DNA]</scope>
    <source>
        <strain evidence="4">MSH-3 / Tucson 14011-0111.49</strain>
    </source>
</reference>
<protein>
    <submittedName>
        <fullName evidence="3">GL19709</fullName>
    </submittedName>
</protein>
<organism evidence="4">
    <name type="scientific">Drosophila persimilis</name>
    <name type="common">Fruit fly</name>
    <dbReference type="NCBI Taxonomy" id="7234"/>
    <lineage>
        <taxon>Eukaryota</taxon>
        <taxon>Metazoa</taxon>
        <taxon>Ecdysozoa</taxon>
        <taxon>Arthropoda</taxon>
        <taxon>Hexapoda</taxon>
        <taxon>Insecta</taxon>
        <taxon>Pterygota</taxon>
        <taxon>Neoptera</taxon>
        <taxon>Endopterygota</taxon>
        <taxon>Diptera</taxon>
        <taxon>Brachycera</taxon>
        <taxon>Muscomorpha</taxon>
        <taxon>Ephydroidea</taxon>
        <taxon>Drosophilidae</taxon>
        <taxon>Drosophila</taxon>
        <taxon>Sophophora</taxon>
    </lineage>
</organism>
<gene>
    <name evidence="3" type="primary">Dper\GL19709</name>
    <name evidence="3" type="ORF">Dper_GL19709</name>
</gene>
<feature type="compositionally biased region" description="Basic and acidic residues" evidence="1">
    <location>
        <begin position="184"/>
        <end position="202"/>
    </location>
</feature>
<dbReference type="Proteomes" id="UP000008744">
    <property type="component" value="Unassembled WGS sequence"/>
</dbReference>
<keyword evidence="2" id="KW-0472">Membrane</keyword>
<evidence type="ECO:0000256" key="2">
    <source>
        <dbReference type="SAM" id="Phobius"/>
    </source>
</evidence>
<feature type="compositionally biased region" description="Basic and acidic residues" evidence="1">
    <location>
        <begin position="147"/>
        <end position="174"/>
    </location>
</feature>
<keyword evidence="2" id="KW-0812">Transmembrane</keyword>
<keyword evidence="2" id="KW-1133">Transmembrane helix</keyword>